<reference evidence="3" key="1">
    <citation type="journal article" date="2011" name="Proc. Natl. Acad. Sci. U.S.A.">
        <title>Obligate biotrophy features unraveled by the genomic analysis of rust fungi.</title>
        <authorList>
            <person name="Duplessis S."/>
            <person name="Cuomo C.A."/>
            <person name="Lin Y.-C."/>
            <person name="Aerts A."/>
            <person name="Tisserant E."/>
            <person name="Veneault-Fourrey C."/>
            <person name="Joly D.L."/>
            <person name="Hacquard S."/>
            <person name="Amselem J."/>
            <person name="Cantarel B.L."/>
            <person name="Chiu R."/>
            <person name="Coutinho P.M."/>
            <person name="Feau N."/>
            <person name="Field M."/>
            <person name="Frey P."/>
            <person name="Gelhaye E."/>
            <person name="Goldberg J."/>
            <person name="Grabherr M.G."/>
            <person name="Kodira C.D."/>
            <person name="Kohler A."/>
            <person name="Kuees U."/>
            <person name="Lindquist E.A."/>
            <person name="Lucas S.M."/>
            <person name="Mago R."/>
            <person name="Mauceli E."/>
            <person name="Morin E."/>
            <person name="Murat C."/>
            <person name="Pangilinan J.L."/>
            <person name="Park R."/>
            <person name="Pearson M."/>
            <person name="Quesneville H."/>
            <person name="Rouhier N."/>
            <person name="Sakthikumar S."/>
            <person name="Salamov A.A."/>
            <person name="Schmutz J."/>
            <person name="Selles B."/>
            <person name="Shapiro H."/>
            <person name="Tanguay P."/>
            <person name="Tuskan G.A."/>
            <person name="Henrissat B."/>
            <person name="Van de Peer Y."/>
            <person name="Rouze P."/>
            <person name="Ellis J.G."/>
            <person name="Dodds P.N."/>
            <person name="Schein J.E."/>
            <person name="Zhong S."/>
            <person name="Hamelin R.C."/>
            <person name="Grigoriev I.V."/>
            <person name="Szabo L.J."/>
            <person name="Martin F."/>
        </authorList>
    </citation>
    <scope>NUCLEOTIDE SEQUENCE [LARGE SCALE GENOMIC DNA]</scope>
    <source>
        <strain evidence="3">98AG31 / pathotype 3-4-7</strain>
    </source>
</reference>
<name>F4REI4_MELLP</name>
<dbReference type="GO" id="GO:0000981">
    <property type="term" value="F:DNA-binding transcription factor activity, RNA polymerase II-specific"/>
    <property type="evidence" value="ECO:0007669"/>
    <property type="project" value="InterPro"/>
</dbReference>
<dbReference type="KEGG" id="mlr:MELLADRAFT_96366"/>
<evidence type="ECO:0000313" key="3">
    <source>
        <dbReference type="Proteomes" id="UP000001072"/>
    </source>
</evidence>
<dbReference type="CDD" id="cd00067">
    <property type="entry name" value="GAL4"/>
    <property type="match status" value="1"/>
</dbReference>
<feature type="region of interest" description="Disordered" evidence="1">
    <location>
        <begin position="518"/>
        <end position="550"/>
    </location>
</feature>
<accession>F4REI4</accession>
<sequence length="654" mass="72059">MLSSTPTIDYFNQIHCLDSSPTSKFQDWSAFLQEPESLGQYLQPKTSPVCHPHDMKEGYDTTLINNFHLSPKALRKRSLEDTNICTEPHTLTATSHTSCDSEVPRRKKSRTDQPSTKPLPERHARKQNFACDLTILIEVSRPPYDGVFPDLCRKLKIKCVFNPGKEKCERCERGDVECLDGSLMRAAAAAARAQQGLKKRKKRPLESEGGSSDPEPMHLTTRRIKRTYRMVIALHIESSQTRTTADIFQDVVEEPKSEIQIGSTVQVKKSTQHHYKAKESVVTRVVCKVVAVYLDGSESDPIPINLVRLSEKQRGHFQTTDPISEYNSNLSPSVDGSEWNAMSTQLSISHSQEIKNDDHAHSLLAITNQSSQSPAPLVQGSLSGGIISTLDYPLPSPPLSMSSSEHASQTLNVHNDITLNAPNGQLMNQKRLVNPNQNIGPPPLTINTALASDYFLHQPIDSAMATPSTAFNPHLAYPNSQSTSPKQDGTYGFETMFSHELSNGSYDPGNHSNTSVIGNEHGHLSDGLSRASFDTASSPTGTSHSYRSSTPVVFKPQSLSSSTMSNPSPDNSVALFAKLQELLNKALNQNTQTNMSNDFSSSTESSDSIDTAQSALRQFLNENEALSQSTIPFVQNLGNQNGYNNEFNDSNQWV</sequence>
<proteinExistence type="predicted"/>
<dbReference type="Proteomes" id="UP000001072">
    <property type="component" value="Unassembled WGS sequence"/>
</dbReference>
<dbReference type="RefSeq" id="XP_007407457.1">
    <property type="nucleotide sequence ID" value="XM_007407395.1"/>
</dbReference>
<dbReference type="InterPro" id="IPR001138">
    <property type="entry name" value="Zn2Cys6_DnaBD"/>
</dbReference>
<protein>
    <recommendedName>
        <fullName evidence="4">Zn(2)-C6 fungal-type domain-containing protein</fullName>
    </recommendedName>
</protein>
<organism evidence="3">
    <name type="scientific">Melampsora larici-populina (strain 98AG31 / pathotype 3-4-7)</name>
    <name type="common">Poplar leaf rust fungus</name>
    <dbReference type="NCBI Taxonomy" id="747676"/>
    <lineage>
        <taxon>Eukaryota</taxon>
        <taxon>Fungi</taxon>
        <taxon>Dikarya</taxon>
        <taxon>Basidiomycota</taxon>
        <taxon>Pucciniomycotina</taxon>
        <taxon>Pucciniomycetes</taxon>
        <taxon>Pucciniales</taxon>
        <taxon>Melampsoraceae</taxon>
        <taxon>Melampsora</taxon>
    </lineage>
</organism>
<dbReference type="VEuPathDB" id="FungiDB:MELLADRAFT_96366"/>
<dbReference type="HOGENOM" id="CLU_419236_0_0_1"/>
<feature type="compositionally biased region" description="Low complexity" evidence="1">
    <location>
        <begin position="596"/>
        <end position="610"/>
    </location>
</feature>
<feature type="compositionally biased region" description="Polar residues" evidence="1">
    <location>
        <begin position="532"/>
        <end position="550"/>
    </location>
</feature>
<dbReference type="OrthoDB" id="2534600at2759"/>
<dbReference type="EMBL" id="GL883098">
    <property type="protein sequence ID" value="EGG09097.1"/>
    <property type="molecule type" value="Genomic_DNA"/>
</dbReference>
<dbReference type="GO" id="GO:0008270">
    <property type="term" value="F:zinc ion binding"/>
    <property type="evidence" value="ECO:0007669"/>
    <property type="project" value="InterPro"/>
</dbReference>
<evidence type="ECO:0000313" key="2">
    <source>
        <dbReference type="EMBL" id="EGG09097.1"/>
    </source>
</evidence>
<keyword evidence="3" id="KW-1185">Reference proteome</keyword>
<dbReference type="GeneID" id="18937575"/>
<evidence type="ECO:0000256" key="1">
    <source>
        <dbReference type="SAM" id="MobiDB-lite"/>
    </source>
</evidence>
<gene>
    <name evidence="2" type="ORF">MELLADRAFT_96366</name>
</gene>
<evidence type="ECO:0008006" key="4">
    <source>
        <dbReference type="Google" id="ProtNLM"/>
    </source>
</evidence>
<dbReference type="AlphaFoldDB" id="F4REI4"/>
<feature type="region of interest" description="Disordered" evidence="1">
    <location>
        <begin position="590"/>
        <end position="610"/>
    </location>
</feature>
<dbReference type="InParanoid" id="F4REI4"/>
<feature type="region of interest" description="Disordered" evidence="1">
    <location>
        <begin position="95"/>
        <end position="123"/>
    </location>
</feature>
<feature type="region of interest" description="Disordered" evidence="1">
    <location>
        <begin position="191"/>
        <end position="220"/>
    </location>
</feature>